<feature type="domain" description="RecX first three-helical" evidence="8">
    <location>
        <begin position="7"/>
        <end position="29"/>
    </location>
</feature>
<dbReference type="PANTHER" id="PTHR33602:SF1">
    <property type="entry name" value="REGULATORY PROTEIN RECX FAMILY PROTEIN"/>
    <property type="match status" value="1"/>
</dbReference>
<evidence type="ECO:0000256" key="3">
    <source>
        <dbReference type="ARBA" id="ARBA00018111"/>
    </source>
</evidence>
<evidence type="ECO:0000256" key="4">
    <source>
        <dbReference type="ARBA" id="ARBA00022490"/>
    </source>
</evidence>
<dbReference type="InterPro" id="IPR053925">
    <property type="entry name" value="RecX_HTH_3rd"/>
</dbReference>
<dbReference type="Pfam" id="PF02631">
    <property type="entry name" value="RecX_HTH2"/>
    <property type="match status" value="1"/>
</dbReference>
<feature type="domain" description="RecX second three-helical" evidence="6">
    <location>
        <begin position="73"/>
        <end position="113"/>
    </location>
</feature>
<dbReference type="HAMAP" id="MF_01114">
    <property type="entry name" value="RecX"/>
    <property type="match status" value="1"/>
</dbReference>
<proteinExistence type="inferred from homology"/>
<dbReference type="GO" id="GO:0006282">
    <property type="term" value="P:regulation of DNA repair"/>
    <property type="evidence" value="ECO:0007669"/>
    <property type="project" value="UniProtKB-UniRule"/>
</dbReference>
<comment type="subcellular location">
    <subcellularLocation>
        <location evidence="1 5">Cytoplasm</location>
    </subcellularLocation>
</comment>
<dbReference type="NCBIfam" id="NF001053">
    <property type="entry name" value="PRK00117.1-3"/>
    <property type="match status" value="1"/>
</dbReference>
<sequence>MMNDLLNRAIRLLSQRDHSETELRRKLAAQPFIAKAQCGGRMLHASTPVLKAPLEPAIIEQIITYCYQHNWLDDQHFALSYIGSRCRKGYGVQRIHAELAQKGVDKKLVQAALADCDIDWCKQAKQVAQRKFGDVLPTDWKEKAKLQLYLRYRGFFQEEIQTIYRDFA</sequence>
<evidence type="ECO:0000259" key="7">
    <source>
        <dbReference type="Pfam" id="PF21981"/>
    </source>
</evidence>
<dbReference type="InterPro" id="IPR003783">
    <property type="entry name" value="Regulatory_RecX"/>
</dbReference>
<dbReference type="Gene3D" id="1.10.10.10">
    <property type="entry name" value="Winged helix-like DNA-binding domain superfamily/Winged helix DNA-binding domain"/>
    <property type="match status" value="3"/>
</dbReference>
<accession>A0A068R9V1</accession>
<evidence type="ECO:0000256" key="2">
    <source>
        <dbReference type="ARBA" id="ARBA00009695"/>
    </source>
</evidence>
<reference evidence="9" key="1">
    <citation type="submission" date="2013-06" db="EMBL/GenBank/DDBJ databases">
        <authorList>
            <person name="Mazano-Marin A."/>
        </authorList>
    </citation>
    <scope>NUCLEOTIDE SEQUENCE</scope>
    <source>
        <strain evidence="9">SCt-VLC</strain>
    </source>
</reference>
<dbReference type="InterPro" id="IPR053924">
    <property type="entry name" value="RecX_HTH_2nd"/>
</dbReference>
<gene>
    <name evidence="5 9" type="primary">recX</name>
    <name evidence="9" type="ORF">SCTVLC_0255</name>
</gene>
<reference evidence="9" key="2">
    <citation type="journal article" date="2014" name="Genome Biol. Evol.">
        <title>Settling down: the genome of Serratia symbiotica from the aphid Cinara tujafilina zooms in on the process of accommodation to a cooperative intracellular life.</title>
        <authorList>
            <person name="Manzano-Marin A."/>
            <person name="Latorre A."/>
        </authorList>
    </citation>
    <scope>NUCLEOTIDE SEQUENCE</scope>
    <source>
        <strain evidence="9">SCt-VLC</strain>
    </source>
</reference>
<evidence type="ECO:0000256" key="5">
    <source>
        <dbReference type="HAMAP-Rule" id="MF_01114"/>
    </source>
</evidence>
<keyword evidence="4 5" id="KW-0963">Cytoplasm</keyword>
<dbReference type="InterPro" id="IPR036388">
    <property type="entry name" value="WH-like_DNA-bd_sf"/>
</dbReference>
<protein>
    <recommendedName>
        <fullName evidence="3 5">Regulatory protein RecX</fullName>
    </recommendedName>
</protein>
<evidence type="ECO:0000259" key="8">
    <source>
        <dbReference type="Pfam" id="PF21982"/>
    </source>
</evidence>
<dbReference type="InterPro" id="IPR053926">
    <property type="entry name" value="RecX_HTH_1st"/>
</dbReference>
<dbReference type="EMBL" id="FR904230">
    <property type="protein sequence ID" value="CDG47030.1"/>
    <property type="molecule type" value="Genomic_DNA"/>
</dbReference>
<dbReference type="PANTHER" id="PTHR33602">
    <property type="entry name" value="REGULATORY PROTEIN RECX FAMILY PROTEIN"/>
    <property type="match status" value="1"/>
</dbReference>
<comment type="function">
    <text evidence="5">Modulates RecA activity.</text>
</comment>
<evidence type="ECO:0000256" key="1">
    <source>
        <dbReference type="ARBA" id="ARBA00004496"/>
    </source>
</evidence>
<dbReference type="AlphaFoldDB" id="A0A068R9V1"/>
<organism evidence="9">
    <name type="scientific">Serratia symbiotica SCt-VLC</name>
    <dbReference type="NCBI Taxonomy" id="1347341"/>
    <lineage>
        <taxon>Bacteria</taxon>
        <taxon>Pseudomonadati</taxon>
        <taxon>Pseudomonadota</taxon>
        <taxon>Gammaproteobacteria</taxon>
        <taxon>Enterobacterales</taxon>
        <taxon>Yersiniaceae</taxon>
        <taxon>Serratia</taxon>
        <taxon>Serratia symbiotica</taxon>
    </lineage>
</organism>
<evidence type="ECO:0000259" key="6">
    <source>
        <dbReference type="Pfam" id="PF02631"/>
    </source>
</evidence>
<feature type="domain" description="RecX third three-helical" evidence="7">
    <location>
        <begin position="122"/>
        <end position="162"/>
    </location>
</feature>
<comment type="similarity">
    <text evidence="2 5">Belongs to the RecX family.</text>
</comment>
<evidence type="ECO:0000313" key="9">
    <source>
        <dbReference type="EMBL" id="CDG47030.1"/>
    </source>
</evidence>
<name>A0A068R9V1_9GAMM</name>
<dbReference type="Pfam" id="PF21982">
    <property type="entry name" value="RecX_HTH1"/>
    <property type="match status" value="1"/>
</dbReference>
<dbReference type="Pfam" id="PF21981">
    <property type="entry name" value="RecX_HTH3"/>
    <property type="match status" value="1"/>
</dbReference>
<dbReference type="GO" id="GO:0005737">
    <property type="term" value="C:cytoplasm"/>
    <property type="evidence" value="ECO:0007669"/>
    <property type="project" value="UniProtKB-SubCell"/>
</dbReference>